<feature type="transmembrane region" description="Helical" evidence="13">
    <location>
        <begin position="91"/>
        <end position="108"/>
    </location>
</feature>
<keyword evidence="4" id="KW-1003">Cell membrane</keyword>
<protein>
    <submittedName>
        <fullName evidence="15">Cytochrome b</fullName>
    </submittedName>
</protein>
<feature type="transmembrane region" description="Helical" evidence="13">
    <location>
        <begin position="53"/>
        <end position="70"/>
    </location>
</feature>
<dbReference type="GO" id="GO:0020037">
    <property type="term" value="F:heme binding"/>
    <property type="evidence" value="ECO:0007669"/>
    <property type="project" value="TreeGrafter"/>
</dbReference>
<dbReference type="PANTHER" id="PTHR30529">
    <property type="entry name" value="CYTOCHROME B561"/>
    <property type="match status" value="1"/>
</dbReference>
<keyword evidence="3" id="KW-0813">Transport</keyword>
<evidence type="ECO:0000259" key="14">
    <source>
        <dbReference type="Pfam" id="PF01292"/>
    </source>
</evidence>
<dbReference type="Gene3D" id="1.20.950.20">
    <property type="entry name" value="Transmembrane di-heme cytochromes, Chain C"/>
    <property type="match status" value="2"/>
</dbReference>
<evidence type="ECO:0000256" key="1">
    <source>
        <dbReference type="ARBA" id="ARBA00001970"/>
    </source>
</evidence>
<dbReference type="OrthoDB" id="9793784at2"/>
<keyword evidence="10" id="KW-0408">Iron</keyword>
<gene>
    <name evidence="15" type="ORF">DI392_00230</name>
</gene>
<sequence>MSGDVRNYNLVARIIHWVSAVVVLGMFVLGLWMVDLTYYSEWYKVAPFWHKSVGILLAMLTLFRLIWKLLKPSPQIEGKRYEVILATSAHHVMYLLLFVLFFSGYLISTSDGRGIEVFNWFTVPGAGELFPHQSDIAGRVHYYVALGLIGLVAIHVLAALKHHFIDKDNTLRKMTGAAK</sequence>
<keyword evidence="16" id="KW-1185">Reference proteome</keyword>
<dbReference type="AlphaFoldDB" id="A0A2U3BD75"/>
<feature type="transmembrane region" description="Helical" evidence="13">
    <location>
        <begin position="140"/>
        <end position="160"/>
    </location>
</feature>
<dbReference type="GO" id="GO:0009055">
    <property type="term" value="F:electron transfer activity"/>
    <property type="evidence" value="ECO:0007669"/>
    <property type="project" value="InterPro"/>
</dbReference>
<dbReference type="Proteomes" id="UP000245362">
    <property type="component" value="Unassembled WGS sequence"/>
</dbReference>
<evidence type="ECO:0000256" key="5">
    <source>
        <dbReference type="ARBA" id="ARBA00022617"/>
    </source>
</evidence>
<evidence type="ECO:0000313" key="16">
    <source>
        <dbReference type="Proteomes" id="UP000245362"/>
    </source>
</evidence>
<keyword evidence="8" id="KW-0249">Electron transport</keyword>
<dbReference type="PANTHER" id="PTHR30529:SF1">
    <property type="entry name" value="CYTOCHROME B561 HOMOLOG 2"/>
    <property type="match status" value="1"/>
</dbReference>
<dbReference type="GO" id="GO:0005886">
    <property type="term" value="C:plasma membrane"/>
    <property type="evidence" value="ECO:0007669"/>
    <property type="project" value="UniProtKB-SubCell"/>
</dbReference>
<keyword evidence="6 13" id="KW-0812">Transmembrane</keyword>
<dbReference type="RefSeq" id="WP_109317903.1">
    <property type="nucleotide sequence ID" value="NZ_QFWT01000001.1"/>
</dbReference>
<reference evidence="15 16" key="1">
    <citation type="submission" date="2018-05" db="EMBL/GenBank/DDBJ databases">
        <title>Vibrio limimaris sp. nov., isolated from marine sediment.</title>
        <authorList>
            <person name="Li C.-M."/>
        </authorList>
    </citation>
    <scope>NUCLEOTIDE SEQUENCE [LARGE SCALE GENOMIC DNA]</scope>
    <source>
        <strain evidence="15 16">E4404</strain>
    </source>
</reference>
<evidence type="ECO:0000256" key="4">
    <source>
        <dbReference type="ARBA" id="ARBA00022475"/>
    </source>
</evidence>
<evidence type="ECO:0000256" key="12">
    <source>
        <dbReference type="ARBA" id="ARBA00037975"/>
    </source>
</evidence>
<comment type="similarity">
    <text evidence="12">Belongs to the cytochrome b561 family.</text>
</comment>
<dbReference type="InterPro" id="IPR052168">
    <property type="entry name" value="Cytochrome_b561_oxidase"/>
</dbReference>
<evidence type="ECO:0000256" key="9">
    <source>
        <dbReference type="ARBA" id="ARBA00022989"/>
    </source>
</evidence>
<evidence type="ECO:0000256" key="7">
    <source>
        <dbReference type="ARBA" id="ARBA00022723"/>
    </source>
</evidence>
<comment type="caution">
    <text evidence="15">The sequence shown here is derived from an EMBL/GenBank/DDBJ whole genome shotgun (WGS) entry which is preliminary data.</text>
</comment>
<dbReference type="EMBL" id="QFWT01000001">
    <property type="protein sequence ID" value="PWI34748.1"/>
    <property type="molecule type" value="Genomic_DNA"/>
</dbReference>
<keyword evidence="9 13" id="KW-1133">Transmembrane helix</keyword>
<keyword evidence="11 13" id="KW-0472">Membrane</keyword>
<dbReference type="GO" id="GO:0046872">
    <property type="term" value="F:metal ion binding"/>
    <property type="evidence" value="ECO:0007669"/>
    <property type="project" value="UniProtKB-KW"/>
</dbReference>
<dbReference type="Pfam" id="PF01292">
    <property type="entry name" value="Ni_hydr_CYTB"/>
    <property type="match status" value="1"/>
</dbReference>
<comment type="subcellular location">
    <subcellularLocation>
        <location evidence="2">Cell membrane</location>
        <topology evidence="2">Multi-pass membrane protein</topology>
    </subcellularLocation>
</comment>
<comment type="cofactor">
    <cofactor evidence="1">
        <name>heme b</name>
        <dbReference type="ChEBI" id="CHEBI:60344"/>
    </cofactor>
</comment>
<evidence type="ECO:0000256" key="8">
    <source>
        <dbReference type="ARBA" id="ARBA00022982"/>
    </source>
</evidence>
<evidence type="ECO:0000256" key="2">
    <source>
        <dbReference type="ARBA" id="ARBA00004651"/>
    </source>
</evidence>
<dbReference type="SUPFAM" id="SSF81342">
    <property type="entry name" value="Transmembrane di-heme cytochromes"/>
    <property type="match status" value="1"/>
</dbReference>
<evidence type="ECO:0000256" key="13">
    <source>
        <dbReference type="SAM" id="Phobius"/>
    </source>
</evidence>
<evidence type="ECO:0000256" key="3">
    <source>
        <dbReference type="ARBA" id="ARBA00022448"/>
    </source>
</evidence>
<name>A0A2U3BD75_9VIBR</name>
<dbReference type="GO" id="GO:0022904">
    <property type="term" value="P:respiratory electron transport chain"/>
    <property type="evidence" value="ECO:0007669"/>
    <property type="project" value="InterPro"/>
</dbReference>
<keyword evidence="7" id="KW-0479">Metal-binding</keyword>
<organism evidence="15 16">
    <name type="scientific">Vibrio albus</name>
    <dbReference type="NCBI Taxonomy" id="2200953"/>
    <lineage>
        <taxon>Bacteria</taxon>
        <taxon>Pseudomonadati</taxon>
        <taxon>Pseudomonadota</taxon>
        <taxon>Gammaproteobacteria</taxon>
        <taxon>Vibrionales</taxon>
        <taxon>Vibrionaceae</taxon>
        <taxon>Vibrio</taxon>
    </lineage>
</organism>
<evidence type="ECO:0000256" key="6">
    <source>
        <dbReference type="ARBA" id="ARBA00022692"/>
    </source>
</evidence>
<evidence type="ECO:0000256" key="10">
    <source>
        <dbReference type="ARBA" id="ARBA00023004"/>
    </source>
</evidence>
<accession>A0A2U3BD75</accession>
<feature type="domain" description="Cytochrome b561 bacterial/Ni-hydrogenase" evidence="14">
    <location>
        <begin position="7"/>
        <end position="176"/>
    </location>
</feature>
<feature type="transmembrane region" description="Helical" evidence="13">
    <location>
        <begin position="12"/>
        <end position="33"/>
    </location>
</feature>
<dbReference type="InterPro" id="IPR011577">
    <property type="entry name" value="Cyt_b561_bac/Ni-Hgenase"/>
</dbReference>
<keyword evidence="5" id="KW-0349">Heme</keyword>
<evidence type="ECO:0000256" key="11">
    <source>
        <dbReference type="ARBA" id="ARBA00023136"/>
    </source>
</evidence>
<proteinExistence type="inferred from homology"/>
<evidence type="ECO:0000313" key="15">
    <source>
        <dbReference type="EMBL" id="PWI34748.1"/>
    </source>
</evidence>
<dbReference type="InterPro" id="IPR016174">
    <property type="entry name" value="Di-haem_cyt_TM"/>
</dbReference>